<feature type="compositionally biased region" description="Gly residues" evidence="1">
    <location>
        <begin position="397"/>
        <end position="409"/>
    </location>
</feature>
<feature type="compositionally biased region" description="Polar residues" evidence="1">
    <location>
        <begin position="323"/>
        <end position="344"/>
    </location>
</feature>
<dbReference type="Proteomes" id="UP001357485">
    <property type="component" value="Unassembled WGS sequence"/>
</dbReference>
<feature type="compositionally biased region" description="Low complexity" evidence="1">
    <location>
        <begin position="160"/>
        <end position="173"/>
    </location>
</feature>
<feature type="compositionally biased region" description="Low complexity" evidence="1">
    <location>
        <begin position="263"/>
        <end position="276"/>
    </location>
</feature>
<feature type="non-terminal residue" evidence="3">
    <location>
        <position position="558"/>
    </location>
</feature>
<gene>
    <name evidence="3" type="ORF">LTR16_002063</name>
</gene>
<feature type="domain" description="DUF4045" evidence="2">
    <location>
        <begin position="10"/>
        <end position="548"/>
    </location>
</feature>
<evidence type="ECO:0000313" key="4">
    <source>
        <dbReference type="Proteomes" id="UP001357485"/>
    </source>
</evidence>
<dbReference type="EMBL" id="JAVRRA010000145">
    <property type="protein sequence ID" value="KAK5291729.1"/>
    <property type="molecule type" value="Genomic_DNA"/>
</dbReference>
<keyword evidence="4" id="KW-1185">Reference proteome</keyword>
<evidence type="ECO:0000313" key="3">
    <source>
        <dbReference type="EMBL" id="KAK5291729.1"/>
    </source>
</evidence>
<feature type="compositionally biased region" description="Basic and acidic residues" evidence="1">
    <location>
        <begin position="549"/>
        <end position="558"/>
    </location>
</feature>
<name>A0ABR0M7P7_9PEZI</name>
<feature type="compositionally biased region" description="Low complexity" evidence="1">
    <location>
        <begin position="292"/>
        <end position="307"/>
    </location>
</feature>
<feature type="region of interest" description="Disordered" evidence="1">
    <location>
        <begin position="43"/>
        <end position="558"/>
    </location>
</feature>
<evidence type="ECO:0000256" key="1">
    <source>
        <dbReference type="SAM" id="MobiDB-lite"/>
    </source>
</evidence>
<feature type="compositionally biased region" description="Basic and acidic residues" evidence="1">
    <location>
        <begin position="44"/>
        <end position="56"/>
    </location>
</feature>
<feature type="compositionally biased region" description="Polar residues" evidence="1">
    <location>
        <begin position="66"/>
        <end position="75"/>
    </location>
</feature>
<dbReference type="Pfam" id="PF13254">
    <property type="entry name" value="DUF4045"/>
    <property type="match status" value="1"/>
</dbReference>
<feature type="compositionally biased region" description="Polar residues" evidence="1">
    <location>
        <begin position="497"/>
        <end position="507"/>
    </location>
</feature>
<dbReference type="InterPro" id="IPR025118">
    <property type="entry name" value="DUF4045"/>
</dbReference>
<feature type="compositionally biased region" description="Polar residues" evidence="1">
    <location>
        <begin position="86"/>
        <end position="100"/>
    </location>
</feature>
<feature type="compositionally biased region" description="Polar residues" evidence="1">
    <location>
        <begin position="433"/>
        <end position="453"/>
    </location>
</feature>
<sequence length="558" mass="58920">MSTVDLADLDPSEFVKNIRELGEKRDQEDAERFRALEEEIIQGRSERLARRAERARSLSPEKALTPASNTPQSLRSAIGTPAHLSLVSSPASMTPQSQSAPREAAVSDALQRLIGQDEAQQASFTSTKTTDTTDRLVGSARQSPSAAVPPSRAGTLSWQRRPTSSSGRSRPLSMVATENNAVRSPRATPDVAPTEGQEPTRSQVAHSLGSKDPSWFRQTPDRGVGSAAYRRQQEDASDTGSVTGKRMLPGFLRGPSIDSEKLSSPPSESVRSTSPSRAGSVRGSAAWSDRLSTNSSISGNSAAGARSPLPMSEATKFNPPISEASSTADNEITSLGRTMSSAQSRIALDRPPSPTKGMGGFVQSAMLKRSDSVNKRWSAQAAPGLSRQSSTASNRSGYGGSREGYGGLSGSLSMPKLDGRSSTLSRGSGTDSISRPTSSHSNLSNVTVTQDLGNNDGFVKPAVPLHSRSKSVASISAGTLAREATQEEISPPLSPSKRWSPTKSSWLESAINKPDSPKPKVGPPQQPSWMTEINKAKQQRASVDVGADGSKDLGRSGS</sequence>
<reference evidence="3 4" key="1">
    <citation type="submission" date="2023-08" db="EMBL/GenBank/DDBJ databases">
        <title>Black Yeasts Isolated from many extreme environments.</title>
        <authorList>
            <person name="Coleine C."/>
            <person name="Stajich J.E."/>
            <person name="Selbmann L."/>
        </authorList>
    </citation>
    <scope>NUCLEOTIDE SEQUENCE [LARGE SCALE GENOMIC DNA]</scope>
    <source>
        <strain evidence="3 4">CCFEE 536</strain>
    </source>
</reference>
<comment type="caution">
    <text evidence="3">The sequence shown here is derived from an EMBL/GenBank/DDBJ whole genome shotgun (WGS) entry which is preliminary data.</text>
</comment>
<protein>
    <recommendedName>
        <fullName evidence="2">DUF4045 domain-containing protein</fullName>
    </recommendedName>
</protein>
<feature type="compositionally biased region" description="Low complexity" evidence="1">
    <location>
        <begin position="420"/>
        <end position="432"/>
    </location>
</feature>
<accession>A0ABR0M7P7</accession>
<organism evidence="3 4">
    <name type="scientific">Cryomyces antarcticus</name>
    <dbReference type="NCBI Taxonomy" id="329879"/>
    <lineage>
        <taxon>Eukaryota</taxon>
        <taxon>Fungi</taxon>
        <taxon>Dikarya</taxon>
        <taxon>Ascomycota</taxon>
        <taxon>Pezizomycotina</taxon>
        <taxon>Dothideomycetes</taxon>
        <taxon>Dothideomycetes incertae sedis</taxon>
        <taxon>Cryomyces</taxon>
    </lineage>
</organism>
<proteinExistence type="predicted"/>
<evidence type="ECO:0000259" key="2">
    <source>
        <dbReference type="Pfam" id="PF13254"/>
    </source>
</evidence>